<feature type="transmembrane region" description="Helical" evidence="7">
    <location>
        <begin position="236"/>
        <end position="255"/>
    </location>
</feature>
<evidence type="ECO:0000256" key="1">
    <source>
        <dbReference type="ARBA" id="ARBA00004651"/>
    </source>
</evidence>
<feature type="transmembrane region" description="Helical" evidence="7">
    <location>
        <begin position="424"/>
        <end position="445"/>
    </location>
</feature>
<evidence type="ECO:0000256" key="7">
    <source>
        <dbReference type="SAM" id="Phobius"/>
    </source>
</evidence>
<keyword evidence="6 7" id="KW-0472">Membrane</keyword>
<sequence>MSELSVLISTVVSIFTLTEMCMQLALSAFANITYTILPAAAAPSLPTIEFVIPFPPAFAILSIALIAPFLSRRVGHILGVIVTAGVAVISLVSPVGAHLPVTFLGFDAVLFNVDAFSRVMGIIFGTIGAAAVLYSYSSQASNRQTAFALGYVGTSIGSVFAGDWLTLVFFWELMAITSTALVWDYGGEAVRAGFRYAIYHGIGGSLLIAAVIWHYVDVGSFLFTAASGLTAGIPAALAAVGIGVNVGFVGLHVWLPDTYPRPHIAASVFLSVYTTKTGVYGLARAFPDGNVLIAYMGAAMALVGVVYALLQNDMRRLLSYHIQSQVGYMVAGIGIGTALATAGAFAHIFNHILYKALLFMTAGVVVSRVGEENLKYLGGLRRYLPLTALAFGIAALSISGFPGFNGFVSKGMITAAADKKNFDGIFYILLAAGVGTFMSFIKFGYYAFIRSTPDSGVIAGSENADTDIISSAIGQRVAMLSVATLCILFGLFPDALFALLPGSTTDAHPFTLGHLTEGIVLAVLGIIGFALVKRPISNIGKVPDIDAVINPGAFYLTRGLVRGTTEIFAIVDNAIQDIATRSLEITANPYGSIRQPAAILLQRDPDTLTDGSLQATIGTSVLLVVVVLVIAFIGTMSM</sequence>
<evidence type="ECO:0000256" key="2">
    <source>
        <dbReference type="ARBA" id="ARBA00022475"/>
    </source>
</evidence>
<feature type="transmembrane region" description="Helical" evidence="7">
    <location>
        <begin position="292"/>
        <end position="310"/>
    </location>
</feature>
<feature type="transmembrane region" description="Helical" evidence="7">
    <location>
        <begin position="197"/>
        <end position="216"/>
    </location>
</feature>
<keyword evidence="2" id="KW-1003">Cell membrane</keyword>
<evidence type="ECO:0000313" key="9">
    <source>
        <dbReference type="EMBL" id="CCC39728.1"/>
    </source>
</evidence>
<dbReference type="InterPro" id="IPR052175">
    <property type="entry name" value="ComplexI-like_HydComp"/>
</dbReference>
<gene>
    <name evidence="9" type="primary">mrpD2</name>
    <name evidence="9" type="ordered locus">Hqrw_1799</name>
</gene>
<proteinExistence type="predicted"/>
<dbReference type="NCBIfam" id="NF009310">
    <property type="entry name" value="PRK12668.1"/>
    <property type="match status" value="1"/>
</dbReference>
<name>G0LI08_HALWC</name>
<keyword evidence="4 7" id="KW-1133">Transmembrane helix</keyword>
<feature type="transmembrane region" description="Helical" evidence="7">
    <location>
        <begin position="383"/>
        <end position="404"/>
    </location>
</feature>
<dbReference type="PRINTS" id="PR01434">
    <property type="entry name" value="NADHDHGNASE5"/>
</dbReference>
<organism evidence="9 10">
    <name type="scientific">Haloquadratum walsbyi (strain DSM 16854 / JCM 12705 / C23)</name>
    <dbReference type="NCBI Taxonomy" id="768065"/>
    <lineage>
        <taxon>Archaea</taxon>
        <taxon>Methanobacteriati</taxon>
        <taxon>Methanobacteriota</taxon>
        <taxon>Stenosarchaea group</taxon>
        <taxon>Halobacteria</taxon>
        <taxon>Halobacteriales</taxon>
        <taxon>Haloferacaceae</taxon>
        <taxon>Haloquadratum</taxon>
    </lineage>
</organism>
<protein>
    <submittedName>
        <fullName evidence="9">Mrp-type sodium/proton antiporter system subunit D2</fullName>
    </submittedName>
</protein>
<dbReference type="AlphaFoldDB" id="G0LI08"/>
<reference evidence="9 10" key="1">
    <citation type="journal article" date="2011" name="PLoS ONE">
        <title>Haloquadratum walsbyi: limited diversity in a global pond.</title>
        <authorList>
            <person name="Dyall-Smith M."/>
            <person name="Pfeiffer F."/>
            <person name="Klee K."/>
            <person name="Palm P."/>
            <person name="Gross K."/>
            <person name="Schuster S.C."/>
            <person name="Rampp M."/>
            <person name="Oesterhelt D."/>
        </authorList>
    </citation>
    <scope>NUCLEOTIDE SEQUENCE [LARGE SCALE GENOMIC DNA]</scope>
    <source>
        <strain evidence="10">DSM 16854 / JCM 12705 / C23</strain>
    </source>
</reference>
<comment type="subcellular location">
    <subcellularLocation>
        <location evidence="1">Cell membrane</location>
        <topology evidence="1">Multi-pass membrane protein</topology>
    </subcellularLocation>
</comment>
<evidence type="ECO:0000256" key="6">
    <source>
        <dbReference type="ARBA" id="ARBA00023136"/>
    </source>
</evidence>
<evidence type="ECO:0000313" key="10">
    <source>
        <dbReference type="Proteomes" id="UP000007954"/>
    </source>
</evidence>
<feature type="transmembrane region" description="Helical" evidence="7">
    <location>
        <begin position="77"/>
        <end position="95"/>
    </location>
</feature>
<dbReference type="KEGG" id="hwc:Hqrw_1799"/>
<dbReference type="PANTHER" id="PTHR42682:SF4">
    <property type="entry name" value="NADH-UBIQUINONE_PLASTOQUINONE"/>
    <property type="match status" value="1"/>
</dbReference>
<dbReference type="EMBL" id="FR746099">
    <property type="protein sequence ID" value="CCC39728.1"/>
    <property type="molecule type" value="Genomic_DNA"/>
</dbReference>
<dbReference type="PANTHER" id="PTHR42682">
    <property type="entry name" value="HYDROGENASE-4 COMPONENT F"/>
    <property type="match status" value="1"/>
</dbReference>
<accession>G0LI08</accession>
<feature type="transmembrane region" description="Helical" evidence="7">
    <location>
        <begin position="146"/>
        <end position="162"/>
    </location>
</feature>
<feature type="transmembrane region" description="Helical" evidence="7">
    <location>
        <begin position="352"/>
        <end position="371"/>
    </location>
</feature>
<feature type="domain" description="NADH:quinone oxidoreductase/Mrp antiporter transmembrane" evidence="8">
    <location>
        <begin position="161"/>
        <end position="419"/>
    </location>
</feature>
<dbReference type="InterPro" id="IPR001750">
    <property type="entry name" value="ND/Mrp_TM"/>
</dbReference>
<feature type="transmembrane region" description="Helical" evidence="7">
    <location>
        <begin position="115"/>
        <end position="134"/>
    </location>
</feature>
<evidence type="ECO:0000256" key="3">
    <source>
        <dbReference type="ARBA" id="ARBA00022692"/>
    </source>
</evidence>
<keyword evidence="3 7" id="KW-0812">Transmembrane</keyword>
<feature type="transmembrane region" description="Helical" evidence="7">
    <location>
        <begin position="477"/>
        <end position="500"/>
    </location>
</feature>
<dbReference type="Pfam" id="PF00361">
    <property type="entry name" value="Proton_antipo_M"/>
    <property type="match status" value="1"/>
</dbReference>
<dbReference type="GO" id="GO:0005886">
    <property type="term" value="C:plasma membrane"/>
    <property type="evidence" value="ECO:0007669"/>
    <property type="project" value="UniProtKB-SubCell"/>
</dbReference>
<dbReference type="RefSeq" id="WP_014555520.1">
    <property type="nucleotide sequence ID" value="NC_017459.1"/>
</dbReference>
<feature type="transmembrane region" description="Helical" evidence="7">
    <location>
        <begin position="51"/>
        <end position="70"/>
    </location>
</feature>
<feature type="transmembrane region" description="Helical" evidence="7">
    <location>
        <begin position="326"/>
        <end position="346"/>
    </location>
</feature>
<dbReference type="HOGENOM" id="CLU_030481_0_0_2"/>
<dbReference type="GO" id="GO:0016491">
    <property type="term" value="F:oxidoreductase activity"/>
    <property type="evidence" value="ECO:0007669"/>
    <property type="project" value="UniProtKB-KW"/>
</dbReference>
<evidence type="ECO:0000256" key="4">
    <source>
        <dbReference type="ARBA" id="ARBA00022989"/>
    </source>
</evidence>
<dbReference type="Proteomes" id="UP000007954">
    <property type="component" value="Chromosome"/>
</dbReference>
<keyword evidence="5" id="KW-0560">Oxidoreductase</keyword>
<evidence type="ECO:0000256" key="5">
    <source>
        <dbReference type="ARBA" id="ARBA00023002"/>
    </source>
</evidence>
<feature type="transmembrane region" description="Helical" evidence="7">
    <location>
        <begin position="512"/>
        <end position="532"/>
    </location>
</feature>
<evidence type="ECO:0000259" key="8">
    <source>
        <dbReference type="Pfam" id="PF00361"/>
    </source>
</evidence>
<dbReference type="GeneID" id="12446493"/>
<feature type="transmembrane region" description="Helical" evidence="7">
    <location>
        <begin position="613"/>
        <end position="633"/>
    </location>
</feature>